<proteinExistence type="predicted"/>
<keyword evidence="3" id="KW-1185">Reference proteome</keyword>
<dbReference type="EMBL" id="FTNO01000001">
    <property type="protein sequence ID" value="SIR05302.1"/>
    <property type="molecule type" value="Genomic_DNA"/>
</dbReference>
<evidence type="ECO:0000313" key="2">
    <source>
        <dbReference type="EMBL" id="SIR05302.1"/>
    </source>
</evidence>
<gene>
    <name evidence="2" type="ORF">SAMN05421858_1257</name>
</gene>
<dbReference type="AlphaFoldDB" id="A0A1N6XSJ1"/>
<protein>
    <submittedName>
        <fullName evidence="2">Uncharacterized protein</fullName>
    </submittedName>
</protein>
<sequence length="99" mass="10955">MTANESETTTSTSDDQQTTDESREDDLQAQVEALRDELETTKNRLHHAEKNLRWMAQHQASETGKSVCPECSSGGSLSVERTATGKKKVECRNCGARLI</sequence>
<dbReference type="OrthoDB" id="270544at2157"/>
<evidence type="ECO:0000256" key="1">
    <source>
        <dbReference type="SAM" id="MobiDB-lite"/>
    </source>
</evidence>
<dbReference type="RefSeq" id="WP_076428931.1">
    <property type="nucleotide sequence ID" value="NZ_FTNO01000001.1"/>
</dbReference>
<dbReference type="Proteomes" id="UP000186914">
    <property type="component" value="Unassembled WGS sequence"/>
</dbReference>
<feature type="region of interest" description="Disordered" evidence="1">
    <location>
        <begin position="1"/>
        <end position="27"/>
    </location>
</feature>
<accession>A0A1N6XSJ1</accession>
<organism evidence="2 3">
    <name type="scientific">Haladaptatus litoreus</name>
    <dbReference type="NCBI Taxonomy" id="553468"/>
    <lineage>
        <taxon>Archaea</taxon>
        <taxon>Methanobacteriati</taxon>
        <taxon>Methanobacteriota</taxon>
        <taxon>Stenosarchaea group</taxon>
        <taxon>Halobacteria</taxon>
        <taxon>Halobacteriales</taxon>
        <taxon>Haladaptataceae</taxon>
        <taxon>Haladaptatus</taxon>
    </lineage>
</organism>
<reference evidence="3" key="1">
    <citation type="submission" date="2017-01" db="EMBL/GenBank/DDBJ databases">
        <authorList>
            <person name="Varghese N."/>
            <person name="Submissions S."/>
        </authorList>
    </citation>
    <scope>NUCLEOTIDE SEQUENCE [LARGE SCALE GENOMIC DNA]</scope>
    <source>
        <strain evidence="3">CGMCC 1.7737</strain>
    </source>
</reference>
<name>A0A1N6XSJ1_9EURY</name>
<feature type="compositionally biased region" description="Low complexity" evidence="1">
    <location>
        <begin position="1"/>
        <end position="16"/>
    </location>
</feature>
<evidence type="ECO:0000313" key="3">
    <source>
        <dbReference type="Proteomes" id="UP000186914"/>
    </source>
</evidence>